<gene>
    <name evidence="2" type="ORF">AFUS01_LOCUS6323</name>
</gene>
<protein>
    <submittedName>
        <fullName evidence="2">Uncharacterized protein</fullName>
    </submittedName>
</protein>
<dbReference type="SMART" id="SM01278">
    <property type="entry name" value="MAPKK1_Int"/>
    <property type="match status" value="1"/>
</dbReference>
<dbReference type="PANTHER" id="PTHR13378:SF1">
    <property type="entry name" value="RAGULATOR COMPLEX PROTEIN LAMTOR3"/>
    <property type="match status" value="1"/>
</dbReference>
<organism evidence="2 3">
    <name type="scientific">Allacma fusca</name>
    <dbReference type="NCBI Taxonomy" id="39272"/>
    <lineage>
        <taxon>Eukaryota</taxon>
        <taxon>Metazoa</taxon>
        <taxon>Ecdysozoa</taxon>
        <taxon>Arthropoda</taxon>
        <taxon>Hexapoda</taxon>
        <taxon>Collembola</taxon>
        <taxon>Symphypleona</taxon>
        <taxon>Sminthuridae</taxon>
        <taxon>Allacma</taxon>
    </lineage>
</organism>
<name>A0A8J2NKX3_9HEXA</name>
<comment type="similarity">
    <text evidence="1">Belongs to the LAMTOR3 family.</text>
</comment>
<dbReference type="AlphaFoldDB" id="A0A8J2NKX3"/>
<dbReference type="GO" id="GO:0032008">
    <property type="term" value="P:positive regulation of TOR signaling"/>
    <property type="evidence" value="ECO:0007669"/>
    <property type="project" value="TreeGrafter"/>
</dbReference>
<dbReference type="GO" id="GO:0071230">
    <property type="term" value="P:cellular response to amino acid stimulus"/>
    <property type="evidence" value="ECO:0007669"/>
    <property type="project" value="TreeGrafter"/>
</dbReference>
<proteinExistence type="inferred from homology"/>
<dbReference type="OrthoDB" id="343907at2759"/>
<reference evidence="2" key="1">
    <citation type="submission" date="2021-06" db="EMBL/GenBank/DDBJ databases">
        <authorList>
            <person name="Hodson N. C."/>
            <person name="Mongue J. A."/>
            <person name="Jaron S. K."/>
        </authorList>
    </citation>
    <scope>NUCLEOTIDE SEQUENCE</scope>
</reference>
<evidence type="ECO:0000313" key="3">
    <source>
        <dbReference type="Proteomes" id="UP000708208"/>
    </source>
</evidence>
<dbReference type="InterPro" id="IPR015019">
    <property type="entry name" value="LAMTOR3"/>
</dbReference>
<dbReference type="FunFam" id="3.30.450.30:FF:000003">
    <property type="entry name" value="ragulator complex protein LAMTOR3 homolog"/>
    <property type="match status" value="1"/>
</dbReference>
<dbReference type="PANTHER" id="PTHR13378">
    <property type="entry name" value="REGULATOR COMPLEX PROTEIN LAMTOR3"/>
    <property type="match status" value="1"/>
</dbReference>
<dbReference type="Pfam" id="PF08923">
    <property type="entry name" value="MAPKK1_Int"/>
    <property type="match status" value="1"/>
</dbReference>
<dbReference type="EMBL" id="CAJVCH010041604">
    <property type="protein sequence ID" value="CAG7716836.1"/>
    <property type="molecule type" value="Genomic_DNA"/>
</dbReference>
<evidence type="ECO:0000313" key="2">
    <source>
        <dbReference type="EMBL" id="CAG7716836.1"/>
    </source>
</evidence>
<evidence type="ECO:0000256" key="1">
    <source>
        <dbReference type="ARBA" id="ARBA00005356"/>
    </source>
</evidence>
<comment type="caution">
    <text evidence="2">The sequence shown here is derived from an EMBL/GenBank/DDBJ whole genome shotgun (WGS) entry which is preliminary data.</text>
</comment>
<keyword evidence="3" id="KW-1185">Reference proteome</keyword>
<accession>A0A8J2NKX3</accession>
<dbReference type="GO" id="GO:0071986">
    <property type="term" value="C:Ragulator complex"/>
    <property type="evidence" value="ECO:0007669"/>
    <property type="project" value="TreeGrafter"/>
</dbReference>
<dbReference type="Proteomes" id="UP000708208">
    <property type="component" value="Unassembled WGS sequence"/>
</dbReference>
<sequence length="124" mass="13645">MADELRRGLMQILSSTDGLYAIIITDRDGVPVLKVTEDSVPELALRMNFLSTFANATEQASKLGMGKNNRVISIYQNYQVIQLNKMPIVITLIAKNNANTGYLLTLEETLEPLVQALCGEVASE</sequence>